<accession>A0A4R6WI34</accession>
<gene>
    <name evidence="1" type="ORF">CLV99_1977</name>
</gene>
<evidence type="ECO:0000313" key="2">
    <source>
        <dbReference type="Proteomes" id="UP000295292"/>
    </source>
</evidence>
<dbReference type="InterPro" id="IPR027417">
    <property type="entry name" value="P-loop_NTPase"/>
</dbReference>
<evidence type="ECO:0008006" key="3">
    <source>
        <dbReference type="Google" id="ProtNLM"/>
    </source>
</evidence>
<evidence type="ECO:0000313" key="1">
    <source>
        <dbReference type="EMBL" id="TDQ78001.1"/>
    </source>
</evidence>
<dbReference type="EMBL" id="SNYV01000013">
    <property type="protein sequence ID" value="TDQ78001.1"/>
    <property type="molecule type" value="Genomic_DNA"/>
</dbReference>
<organism evidence="1 2">
    <name type="scientific">Sphingobacterium yanglingense</name>
    <dbReference type="NCBI Taxonomy" id="1437280"/>
    <lineage>
        <taxon>Bacteria</taxon>
        <taxon>Pseudomonadati</taxon>
        <taxon>Bacteroidota</taxon>
        <taxon>Sphingobacteriia</taxon>
        <taxon>Sphingobacteriales</taxon>
        <taxon>Sphingobacteriaceae</taxon>
        <taxon>Sphingobacterium</taxon>
    </lineage>
</organism>
<protein>
    <recommendedName>
        <fullName evidence="3">Phosphoenolpyruvate carboxykinase</fullName>
    </recommendedName>
</protein>
<comment type="caution">
    <text evidence="1">The sequence shown here is derived from an EMBL/GenBank/DDBJ whole genome shotgun (WGS) entry which is preliminary data.</text>
</comment>
<name>A0A4R6WI34_9SPHI</name>
<keyword evidence="2" id="KW-1185">Reference proteome</keyword>
<dbReference type="OrthoDB" id="384098at2"/>
<dbReference type="Gene3D" id="3.40.50.300">
    <property type="entry name" value="P-loop containing nucleotide triphosphate hydrolases"/>
    <property type="match status" value="1"/>
</dbReference>
<dbReference type="Proteomes" id="UP000295292">
    <property type="component" value="Unassembled WGS sequence"/>
</dbReference>
<proteinExistence type="predicted"/>
<dbReference type="AlphaFoldDB" id="A0A4R6WI34"/>
<dbReference type="RefSeq" id="WP_133584265.1">
    <property type="nucleotide sequence ID" value="NZ_SNYV01000013.1"/>
</dbReference>
<sequence length="314" mass="35194">MMERIDGHIVVDIRVAGYGVRLTVPKYCDLSTCLPNFSEFIVDSVAESDVVMEVILLEGDAPPIKGKRRILTDISSTWENNFSLEELEVGYFVAIKGANEGDVWQMFASKDFYNITIYTLKGGFYNTTALNWFLMMAYGQAILKRDSVMIHASVVERENEAYAFLGKSGTGKSTHSRLWLRYIEGVSLLNDDNPVLRLEGDEVKVYGTPWSGKTKCYINKGVKLGAIVRLRQAEENYLRWLDGVEALTTLIPSCTAMRWNMDLFNGMIGTAEKIMGDVPIGELACLPNAEAAMLCQKEIMEHTNKNISINLLNT</sequence>
<dbReference type="SUPFAM" id="SSF53795">
    <property type="entry name" value="PEP carboxykinase-like"/>
    <property type="match status" value="1"/>
</dbReference>
<reference evidence="1 2" key="1">
    <citation type="submission" date="2019-03" db="EMBL/GenBank/DDBJ databases">
        <title>Genomic Encyclopedia of Archaeal and Bacterial Type Strains, Phase II (KMG-II): from individual species to whole genera.</title>
        <authorList>
            <person name="Goeker M."/>
        </authorList>
    </citation>
    <scope>NUCLEOTIDE SEQUENCE [LARGE SCALE GENOMIC DNA]</scope>
    <source>
        <strain evidence="1 2">DSM 28353</strain>
    </source>
</reference>